<evidence type="ECO:0000256" key="14">
    <source>
        <dbReference type="ARBA" id="ARBA00023288"/>
    </source>
</evidence>
<evidence type="ECO:0000256" key="4">
    <source>
        <dbReference type="ARBA" id="ARBA00022475"/>
    </source>
</evidence>
<keyword evidence="5" id="KW-0964">Secreted</keyword>
<evidence type="ECO:0000256" key="2">
    <source>
        <dbReference type="ARBA" id="ARBA00004613"/>
    </source>
</evidence>
<feature type="chain" id="PRO_5041348612" description="CFEM domain-containing protein" evidence="17">
    <location>
        <begin position="18"/>
        <end position="194"/>
    </location>
</feature>
<evidence type="ECO:0000256" key="3">
    <source>
        <dbReference type="ARBA" id="ARBA00010031"/>
    </source>
</evidence>
<keyword evidence="6 15" id="KW-0349">Heme</keyword>
<evidence type="ECO:0000256" key="10">
    <source>
        <dbReference type="ARBA" id="ARBA00023004"/>
    </source>
</evidence>
<dbReference type="Pfam" id="PF05730">
    <property type="entry name" value="CFEM"/>
    <property type="match status" value="1"/>
</dbReference>
<protein>
    <recommendedName>
        <fullName evidence="18">CFEM domain-containing protein</fullName>
    </recommendedName>
</protein>
<evidence type="ECO:0000256" key="6">
    <source>
        <dbReference type="ARBA" id="ARBA00022617"/>
    </source>
</evidence>
<dbReference type="InterPro" id="IPR051735">
    <property type="entry name" value="CFEM_domain"/>
</dbReference>
<keyword evidence="20" id="KW-1185">Reference proteome</keyword>
<feature type="binding site" description="axial binding residue" evidence="15">
    <location>
        <position position="48"/>
    </location>
    <ligand>
        <name>heme</name>
        <dbReference type="ChEBI" id="CHEBI:30413"/>
    </ligand>
    <ligandPart>
        <name>Fe</name>
        <dbReference type="ChEBI" id="CHEBI:18248"/>
    </ligandPart>
</feature>
<keyword evidence="13" id="KW-0325">Glycoprotein</keyword>
<dbReference type="PANTHER" id="PTHR37928:SF2">
    <property type="entry name" value="GPI ANCHORED CFEM DOMAIN PROTEIN (AFU_ORTHOLOGUE AFUA_6G10580)"/>
    <property type="match status" value="1"/>
</dbReference>
<evidence type="ECO:0000256" key="12">
    <source>
        <dbReference type="ARBA" id="ARBA00023157"/>
    </source>
</evidence>
<name>A0AA38VVG8_9PEZI</name>
<evidence type="ECO:0000256" key="16">
    <source>
        <dbReference type="SAM" id="MobiDB-lite"/>
    </source>
</evidence>
<dbReference type="PANTHER" id="PTHR37928">
    <property type="entry name" value="CFEM DOMAIN PROTEIN (AFU_ORTHOLOGUE AFUA_6G14090)"/>
    <property type="match status" value="1"/>
</dbReference>
<dbReference type="GO" id="GO:0005576">
    <property type="term" value="C:extracellular region"/>
    <property type="evidence" value="ECO:0007669"/>
    <property type="project" value="UniProtKB-SubCell"/>
</dbReference>
<dbReference type="GO" id="GO:0005886">
    <property type="term" value="C:plasma membrane"/>
    <property type="evidence" value="ECO:0007669"/>
    <property type="project" value="UniProtKB-SubCell"/>
</dbReference>
<evidence type="ECO:0000256" key="8">
    <source>
        <dbReference type="ARBA" id="ARBA00022723"/>
    </source>
</evidence>
<keyword evidence="14" id="KW-0449">Lipoprotein</keyword>
<evidence type="ECO:0000256" key="17">
    <source>
        <dbReference type="SAM" id="SignalP"/>
    </source>
</evidence>
<feature type="domain" description="CFEM" evidence="18">
    <location>
        <begin position="2"/>
        <end position="114"/>
    </location>
</feature>
<evidence type="ECO:0000256" key="5">
    <source>
        <dbReference type="ARBA" id="ARBA00022525"/>
    </source>
</evidence>
<evidence type="ECO:0000256" key="15">
    <source>
        <dbReference type="PROSITE-ProRule" id="PRU01356"/>
    </source>
</evidence>
<reference evidence="19" key="1">
    <citation type="submission" date="2022-07" db="EMBL/GenBank/DDBJ databases">
        <title>Fungi with potential for degradation of polypropylene.</title>
        <authorList>
            <person name="Gostincar C."/>
        </authorList>
    </citation>
    <scope>NUCLEOTIDE SEQUENCE</scope>
    <source>
        <strain evidence="19">EXF-13308</strain>
    </source>
</reference>
<evidence type="ECO:0000256" key="1">
    <source>
        <dbReference type="ARBA" id="ARBA00004609"/>
    </source>
</evidence>
<keyword evidence="4" id="KW-1003">Cell membrane</keyword>
<keyword evidence="9 17" id="KW-0732">Signal</keyword>
<evidence type="ECO:0000256" key="9">
    <source>
        <dbReference type="ARBA" id="ARBA00022729"/>
    </source>
</evidence>
<keyword evidence="11" id="KW-0472">Membrane</keyword>
<evidence type="ECO:0000313" key="20">
    <source>
        <dbReference type="Proteomes" id="UP001174694"/>
    </source>
</evidence>
<feature type="compositionally biased region" description="Low complexity" evidence="16">
    <location>
        <begin position="128"/>
        <end position="150"/>
    </location>
</feature>
<dbReference type="InterPro" id="IPR008427">
    <property type="entry name" value="Extracellular_membr_CFEM_dom"/>
</dbReference>
<keyword evidence="10 15" id="KW-0408">Iron</keyword>
<feature type="region of interest" description="Disordered" evidence="16">
    <location>
        <begin position="127"/>
        <end position="150"/>
    </location>
</feature>
<gene>
    <name evidence="19" type="ORF">NKR23_g4372</name>
</gene>
<evidence type="ECO:0000256" key="7">
    <source>
        <dbReference type="ARBA" id="ARBA00022622"/>
    </source>
</evidence>
<evidence type="ECO:0000256" key="11">
    <source>
        <dbReference type="ARBA" id="ARBA00023136"/>
    </source>
</evidence>
<dbReference type="PROSITE" id="PS52012">
    <property type="entry name" value="CFEM"/>
    <property type="match status" value="1"/>
</dbReference>
<keyword evidence="12 15" id="KW-1015">Disulfide bond</keyword>
<keyword evidence="7" id="KW-0336">GPI-anchor</keyword>
<comment type="caution">
    <text evidence="15">Lacks conserved residue(s) required for the propagation of feature annotation.</text>
</comment>
<proteinExistence type="inferred from homology"/>
<dbReference type="AlphaFoldDB" id="A0AA38VVG8"/>
<evidence type="ECO:0000259" key="18">
    <source>
        <dbReference type="PROSITE" id="PS52012"/>
    </source>
</evidence>
<feature type="disulfide bond" evidence="15">
    <location>
        <begin position="44"/>
        <end position="51"/>
    </location>
</feature>
<organism evidence="19 20">
    <name type="scientific">Pleurostoma richardsiae</name>
    <dbReference type="NCBI Taxonomy" id="41990"/>
    <lineage>
        <taxon>Eukaryota</taxon>
        <taxon>Fungi</taxon>
        <taxon>Dikarya</taxon>
        <taxon>Ascomycota</taxon>
        <taxon>Pezizomycotina</taxon>
        <taxon>Sordariomycetes</taxon>
        <taxon>Sordariomycetidae</taxon>
        <taxon>Calosphaeriales</taxon>
        <taxon>Pleurostomataceae</taxon>
        <taxon>Pleurostoma</taxon>
    </lineage>
</organism>
<comment type="subcellular location">
    <subcellularLocation>
        <location evidence="1">Cell membrane</location>
        <topology evidence="1">Lipid-anchor</topology>
        <topology evidence="1">GPI-anchor</topology>
    </subcellularLocation>
    <subcellularLocation>
        <location evidence="2">Secreted</location>
    </subcellularLocation>
</comment>
<dbReference type="SMART" id="SM00747">
    <property type="entry name" value="CFEM"/>
    <property type="match status" value="1"/>
</dbReference>
<keyword evidence="8 15" id="KW-0479">Metal-binding</keyword>
<evidence type="ECO:0000313" key="19">
    <source>
        <dbReference type="EMBL" id="KAJ9149478.1"/>
    </source>
</evidence>
<comment type="caution">
    <text evidence="19">The sequence shown here is derived from an EMBL/GenBank/DDBJ whole genome shotgun (WGS) entry which is preliminary data.</text>
</comment>
<evidence type="ECO:0000256" key="13">
    <source>
        <dbReference type="ARBA" id="ARBA00023180"/>
    </source>
</evidence>
<dbReference type="EMBL" id="JANBVO010000010">
    <property type="protein sequence ID" value="KAJ9149478.1"/>
    <property type="molecule type" value="Genomic_DNA"/>
</dbReference>
<dbReference type="GO" id="GO:0046872">
    <property type="term" value="F:metal ion binding"/>
    <property type="evidence" value="ECO:0007669"/>
    <property type="project" value="UniProtKB-UniRule"/>
</dbReference>
<dbReference type="Proteomes" id="UP001174694">
    <property type="component" value="Unassembled WGS sequence"/>
</dbReference>
<dbReference type="GO" id="GO:0098552">
    <property type="term" value="C:side of membrane"/>
    <property type="evidence" value="ECO:0007669"/>
    <property type="project" value="UniProtKB-KW"/>
</dbReference>
<feature type="signal peptide" evidence="17">
    <location>
        <begin position="1"/>
        <end position="17"/>
    </location>
</feature>
<accession>A0AA38VVG8</accession>
<comment type="similarity">
    <text evidence="3">Belongs to the RBT5 family.</text>
</comment>
<sequence length="194" mass="19586">MHMVRVVFPTLLGLAVAADIGSIIAEFPSCTLQCMATAAQQEGCGVTDYPCQCQKGTPILADAQPCLAEGCTQADLDQLAKASKDLCDFVASSNTTTTSASLTSSSTTILLFSSSYKANSTGLGYNATTTRSSTSTSSSPKTTTAATTPTRITSGATSTISAAATASQNSGAGTGQLRLGIAVLGFAWAAALEM</sequence>